<comment type="subunit">
    <text evidence="3">Tetramer of two alpha and two beta chains.</text>
</comment>
<evidence type="ECO:0000256" key="3">
    <source>
        <dbReference type="ARBA" id="ARBA00011270"/>
    </source>
</evidence>
<evidence type="ECO:0000256" key="8">
    <source>
        <dbReference type="ARBA" id="ARBA00023239"/>
    </source>
</evidence>
<evidence type="ECO:0000256" key="4">
    <source>
        <dbReference type="ARBA" id="ARBA00012043"/>
    </source>
</evidence>
<dbReference type="Proteomes" id="UP000323011">
    <property type="component" value="Unassembled WGS sequence"/>
</dbReference>
<proteinExistence type="inferred from homology"/>
<dbReference type="Pfam" id="PF00290">
    <property type="entry name" value="Trp_syntA"/>
    <property type="match status" value="1"/>
</dbReference>
<dbReference type="PANTHER" id="PTHR43406">
    <property type="entry name" value="TRYPTOPHAN SYNTHASE, ALPHA CHAIN"/>
    <property type="match status" value="1"/>
</dbReference>
<keyword evidence="8" id="KW-0456">Lyase</keyword>
<dbReference type="CDD" id="cd04724">
    <property type="entry name" value="Tryptophan_synthase_alpha"/>
    <property type="match status" value="1"/>
</dbReference>
<dbReference type="SUPFAM" id="SSF51366">
    <property type="entry name" value="Ribulose-phoshate binding barrel"/>
    <property type="match status" value="1"/>
</dbReference>
<evidence type="ECO:0000256" key="7">
    <source>
        <dbReference type="ARBA" id="ARBA00023141"/>
    </source>
</evidence>
<evidence type="ECO:0000313" key="16">
    <source>
        <dbReference type="Proteomes" id="UP000325113"/>
    </source>
</evidence>
<dbReference type="InterPro" id="IPR018204">
    <property type="entry name" value="Trp_synthase_alpha_AS"/>
</dbReference>
<accession>A0A5A8C5J2</accession>
<comment type="pathway">
    <text evidence="2">Amino-acid biosynthesis; L-tryptophan biosynthesis; L-tryptophan from chorismate: step 5/5.</text>
</comment>
<keyword evidence="6" id="KW-0822">Tryptophan biosynthesis</keyword>
<organism evidence="12 16">
    <name type="scientific">Cafeteria roenbergensis</name>
    <name type="common">Marine flagellate</name>
    <dbReference type="NCBI Taxonomy" id="33653"/>
    <lineage>
        <taxon>Eukaryota</taxon>
        <taxon>Sar</taxon>
        <taxon>Stramenopiles</taxon>
        <taxon>Bigyra</taxon>
        <taxon>Opalozoa</taxon>
        <taxon>Bicosoecida</taxon>
        <taxon>Cafeteriaceae</taxon>
        <taxon>Cafeteria</taxon>
    </lineage>
</organism>
<dbReference type="EMBL" id="VLTN01000095">
    <property type="protein sequence ID" value="KAA0146232.1"/>
    <property type="molecule type" value="Genomic_DNA"/>
</dbReference>
<dbReference type="HAMAP" id="MF_00131">
    <property type="entry name" value="Trp_synth_alpha"/>
    <property type="match status" value="1"/>
</dbReference>
<gene>
    <name evidence="13" type="ORF">FNF27_08155</name>
    <name evidence="11" type="ORF">FNF29_08181</name>
    <name evidence="12" type="ORF">FNF31_07436</name>
</gene>
<dbReference type="GO" id="GO:0004834">
    <property type="term" value="F:tryptophan synthase activity"/>
    <property type="evidence" value="ECO:0007669"/>
    <property type="project" value="UniProtKB-EC"/>
</dbReference>
<comment type="catalytic activity">
    <reaction evidence="9">
        <text>(1S,2R)-1-C-(indol-3-yl)glycerol 3-phosphate + L-serine = D-glyceraldehyde 3-phosphate + L-tryptophan + H2O</text>
        <dbReference type="Rhea" id="RHEA:10532"/>
        <dbReference type="ChEBI" id="CHEBI:15377"/>
        <dbReference type="ChEBI" id="CHEBI:33384"/>
        <dbReference type="ChEBI" id="CHEBI:57912"/>
        <dbReference type="ChEBI" id="CHEBI:58866"/>
        <dbReference type="ChEBI" id="CHEBI:59776"/>
        <dbReference type="EC" id="4.2.1.20"/>
    </reaction>
</comment>
<dbReference type="GO" id="GO:0005829">
    <property type="term" value="C:cytosol"/>
    <property type="evidence" value="ECO:0007669"/>
    <property type="project" value="TreeGrafter"/>
</dbReference>
<comment type="function">
    <text evidence="1">The alpha subunit is responsible for the aldol cleavage of indoleglycerol phosphate to indole and glyceraldehyde 3-phosphate.</text>
</comment>
<keyword evidence="15" id="KW-1185">Reference proteome</keyword>
<evidence type="ECO:0000313" key="12">
    <source>
        <dbReference type="EMBL" id="KAA0148293.1"/>
    </source>
</evidence>
<evidence type="ECO:0000256" key="2">
    <source>
        <dbReference type="ARBA" id="ARBA00004733"/>
    </source>
</evidence>
<comment type="similarity">
    <text evidence="10">Belongs to the TrpA family.</text>
</comment>
<dbReference type="AlphaFoldDB" id="A0A5A8C5J2"/>
<keyword evidence="5" id="KW-0028">Amino-acid biosynthesis</keyword>
<evidence type="ECO:0000256" key="1">
    <source>
        <dbReference type="ARBA" id="ARBA00003365"/>
    </source>
</evidence>
<dbReference type="EMBL" id="VLTO01000137">
    <property type="protein sequence ID" value="KAA0161533.1"/>
    <property type="molecule type" value="Genomic_DNA"/>
</dbReference>
<comment type="caution">
    <text evidence="12">The sequence shown here is derived from an EMBL/GenBank/DDBJ whole genome shotgun (WGS) entry which is preliminary data.</text>
</comment>
<evidence type="ECO:0000313" key="13">
    <source>
        <dbReference type="EMBL" id="KAA0161533.1"/>
    </source>
</evidence>
<evidence type="ECO:0000313" key="11">
    <source>
        <dbReference type="EMBL" id="KAA0146232.1"/>
    </source>
</evidence>
<dbReference type="FunFam" id="3.20.20.70:FF:000037">
    <property type="entry name" value="Tryptophan synthase alpha chain"/>
    <property type="match status" value="1"/>
</dbReference>
<dbReference type="Proteomes" id="UP000322899">
    <property type="component" value="Unassembled WGS sequence"/>
</dbReference>
<evidence type="ECO:0000256" key="5">
    <source>
        <dbReference type="ARBA" id="ARBA00022605"/>
    </source>
</evidence>
<dbReference type="PANTHER" id="PTHR43406:SF1">
    <property type="entry name" value="TRYPTOPHAN SYNTHASE ALPHA CHAIN, CHLOROPLASTIC"/>
    <property type="match status" value="1"/>
</dbReference>
<dbReference type="PROSITE" id="PS00167">
    <property type="entry name" value="TRP_SYNTHASE_ALPHA"/>
    <property type="match status" value="1"/>
</dbReference>
<dbReference type="InterPro" id="IPR013785">
    <property type="entry name" value="Aldolase_TIM"/>
</dbReference>
<reference evidence="14 15" key="1">
    <citation type="submission" date="2019-07" db="EMBL/GenBank/DDBJ databases">
        <title>Genomes of Cafeteria roenbergensis.</title>
        <authorList>
            <person name="Fischer M.G."/>
            <person name="Hackl T."/>
            <person name="Roman M."/>
        </authorList>
    </citation>
    <scope>NUCLEOTIDE SEQUENCE [LARGE SCALE GENOMIC DNA]</scope>
    <source>
        <strain evidence="11 15">BVI</strain>
        <strain evidence="12 16">Cflag</strain>
        <strain evidence="13 14">E4-10P</strain>
    </source>
</reference>
<evidence type="ECO:0000256" key="10">
    <source>
        <dbReference type="RuleBase" id="RU003662"/>
    </source>
</evidence>
<evidence type="ECO:0000256" key="6">
    <source>
        <dbReference type="ARBA" id="ARBA00022822"/>
    </source>
</evidence>
<evidence type="ECO:0000313" key="15">
    <source>
        <dbReference type="Proteomes" id="UP000323011"/>
    </source>
</evidence>
<evidence type="ECO:0000256" key="9">
    <source>
        <dbReference type="ARBA" id="ARBA00049047"/>
    </source>
</evidence>
<dbReference type="InterPro" id="IPR002028">
    <property type="entry name" value="Trp_synthase_suA"/>
</dbReference>
<evidence type="ECO:0000313" key="14">
    <source>
        <dbReference type="Proteomes" id="UP000322899"/>
    </source>
</evidence>
<name>A0A5A8C5J2_CAFRO</name>
<dbReference type="EMBL" id="VLTM01000150">
    <property type="protein sequence ID" value="KAA0148293.1"/>
    <property type="molecule type" value="Genomic_DNA"/>
</dbReference>
<dbReference type="Gene3D" id="3.20.20.70">
    <property type="entry name" value="Aldolase class I"/>
    <property type="match status" value="1"/>
</dbReference>
<dbReference type="EC" id="4.2.1.20" evidence="4"/>
<dbReference type="OMA" id="LVMTYWN"/>
<dbReference type="Proteomes" id="UP000325113">
    <property type="component" value="Unassembled WGS sequence"/>
</dbReference>
<dbReference type="OrthoDB" id="10050244at2759"/>
<dbReference type="UniPathway" id="UPA00035">
    <property type="reaction ID" value="UER00044"/>
</dbReference>
<protein>
    <recommendedName>
        <fullName evidence="4">tryptophan synthase</fullName>
        <ecNumber evidence="4">4.2.1.20</ecNumber>
    </recommendedName>
</protein>
<keyword evidence="7" id="KW-0057">Aromatic amino acid biosynthesis</keyword>
<dbReference type="InterPro" id="IPR011060">
    <property type="entry name" value="RibuloseP-bd_barrel"/>
</dbReference>
<dbReference type="NCBIfam" id="TIGR00262">
    <property type="entry name" value="trpA"/>
    <property type="match status" value="1"/>
</dbReference>
<sequence>MSEAIAAAFAKCKEEGRVAFVPFITAGYPTLESTPDILLAMEAAGSDIIEVGMPFSDPLADGGTIQAANTVALRAGVTMDKCLSFVEAARARGLKVPVILMTYYNPILRFGEERLVARCKECGVHGFIVVDLPPEEGSGLLDACKASGLALVPLVAPTTTPARLDAIAKNAGGYVYCVSVTGVTGARAELPADLAEFVARVKAAIPLPAVVGFGLSTRAHVASVGAVAEGAVMGSAIVRAAAAGGADAVSALIKEVTGRSD</sequence>